<keyword evidence="1" id="KW-0443">Lipid metabolism</keyword>
<organism evidence="4">
    <name type="scientific">viral metagenome</name>
    <dbReference type="NCBI Taxonomy" id="1070528"/>
    <lineage>
        <taxon>unclassified sequences</taxon>
        <taxon>metagenomes</taxon>
        <taxon>organismal metagenomes</taxon>
    </lineage>
</organism>
<proteinExistence type="predicted"/>
<feature type="domain" description="PNPLA" evidence="3">
    <location>
        <begin position="27"/>
        <end position="206"/>
    </location>
</feature>
<keyword evidence="2" id="KW-1133">Transmembrane helix</keyword>
<dbReference type="SUPFAM" id="SSF52151">
    <property type="entry name" value="FabD/lysophospholipase-like"/>
    <property type="match status" value="1"/>
</dbReference>
<evidence type="ECO:0000259" key="3">
    <source>
        <dbReference type="PROSITE" id="PS51635"/>
    </source>
</evidence>
<reference evidence="4" key="1">
    <citation type="journal article" date="2020" name="Nature">
        <title>Giant virus diversity and host interactions through global metagenomics.</title>
        <authorList>
            <person name="Schulz F."/>
            <person name="Roux S."/>
            <person name="Paez-Espino D."/>
            <person name="Jungbluth S."/>
            <person name="Walsh D.A."/>
            <person name="Denef V.J."/>
            <person name="McMahon K.D."/>
            <person name="Konstantinidis K.T."/>
            <person name="Eloe-Fadrosh E.A."/>
            <person name="Kyrpides N.C."/>
            <person name="Woyke T."/>
        </authorList>
    </citation>
    <scope>NUCLEOTIDE SEQUENCE</scope>
    <source>
        <strain evidence="4">GVMAG-M-3300010160-60</strain>
    </source>
</reference>
<dbReference type="InterPro" id="IPR052580">
    <property type="entry name" value="Lipid_Hydrolase"/>
</dbReference>
<protein>
    <recommendedName>
        <fullName evidence="3">PNPLA domain-containing protein</fullName>
    </recommendedName>
</protein>
<evidence type="ECO:0000256" key="2">
    <source>
        <dbReference type="SAM" id="Phobius"/>
    </source>
</evidence>
<dbReference type="Pfam" id="PF01734">
    <property type="entry name" value="Patatin"/>
    <property type="match status" value="1"/>
</dbReference>
<dbReference type="InterPro" id="IPR016035">
    <property type="entry name" value="Acyl_Trfase/lysoPLipase"/>
</dbReference>
<keyword evidence="2" id="KW-0812">Transmembrane</keyword>
<dbReference type="PANTHER" id="PTHR46394">
    <property type="entry name" value="ANNEXIN"/>
    <property type="match status" value="1"/>
</dbReference>
<dbReference type="EMBL" id="MN739130">
    <property type="protein sequence ID" value="QHS90142.1"/>
    <property type="molecule type" value="Genomic_DNA"/>
</dbReference>
<dbReference type="GO" id="GO:0006629">
    <property type="term" value="P:lipid metabolic process"/>
    <property type="evidence" value="ECO:0007669"/>
    <property type="project" value="UniProtKB-KW"/>
</dbReference>
<evidence type="ECO:0000313" key="4">
    <source>
        <dbReference type="EMBL" id="QHS90142.1"/>
    </source>
</evidence>
<dbReference type="PANTHER" id="PTHR46394:SF1">
    <property type="entry name" value="PNPLA DOMAIN-CONTAINING PROTEIN"/>
    <property type="match status" value="1"/>
</dbReference>
<keyword evidence="2" id="KW-0472">Membrane</keyword>
<dbReference type="PROSITE" id="PS51635">
    <property type="entry name" value="PNPLA"/>
    <property type="match status" value="1"/>
</dbReference>
<feature type="transmembrane region" description="Helical" evidence="2">
    <location>
        <begin position="57"/>
        <end position="78"/>
    </location>
</feature>
<sequence length="282" mass="32311">MNDINDIITDEINILLNKKTDNIKSILVLSGGAIKGVAQIGALQYLEENNMLKDIKIISATSAGSIVGFLYMIGYTFLELFDFMKIIDMNNTKKINITNIFSKYGLDDGNRIIIVLKKLMNAKQIDENITFKELFIKTNKSLIVTGSCINDKKVYYFNYENYPDMKVLEAIRISISIPIVMTPFMFEGKMFVDGACLDNFPISIFENKNKIIGVYVTEEVKYIDNIKSIDEYLINLIICIFEGVVQKEIMYDKDVIVVRCNKSEDIIEMFEHGYNTAKNFYV</sequence>
<dbReference type="InterPro" id="IPR002641">
    <property type="entry name" value="PNPLA_dom"/>
</dbReference>
<dbReference type="AlphaFoldDB" id="A0A6C0BDS4"/>
<dbReference type="Gene3D" id="3.40.1090.10">
    <property type="entry name" value="Cytosolic phospholipase A2 catalytic domain"/>
    <property type="match status" value="2"/>
</dbReference>
<accession>A0A6C0BDS4</accession>
<evidence type="ECO:0000256" key="1">
    <source>
        <dbReference type="ARBA" id="ARBA00023098"/>
    </source>
</evidence>
<name>A0A6C0BDS4_9ZZZZ</name>